<evidence type="ECO:0000259" key="6">
    <source>
        <dbReference type="Pfam" id="PF24883"/>
    </source>
</evidence>
<dbReference type="STRING" id="655819.J5JF14"/>
<evidence type="ECO:0000256" key="3">
    <source>
        <dbReference type="SAM" id="MobiDB-lite"/>
    </source>
</evidence>
<feature type="domain" description="Nephrocystin 3-like N-terminal" evidence="6">
    <location>
        <begin position="457"/>
        <end position="639"/>
    </location>
</feature>
<evidence type="ECO:0000313" key="7">
    <source>
        <dbReference type="EMBL" id="EJP62236.1"/>
    </source>
</evidence>
<reference evidence="7 8" key="1">
    <citation type="journal article" date="2012" name="Sci. Rep.">
        <title>Genomic perspectives on the evolution of fungal entomopathogenicity in Beauveria bassiana.</title>
        <authorList>
            <person name="Xiao G."/>
            <person name="Ying S.H."/>
            <person name="Zheng P."/>
            <person name="Wang Z.L."/>
            <person name="Zhang S."/>
            <person name="Xie X.Q."/>
            <person name="Shang Y."/>
            <person name="St Leger R.J."/>
            <person name="Zhao G.P."/>
            <person name="Wang C."/>
            <person name="Feng M.G."/>
        </authorList>
    </citation>
    <scope>NUCLEOTIDE SEQUENCE [LARGE SCALE GENOMIC DNA]</scope>
    <source>
        <strain evidence="7 8">ARSEF 2860</strain>
    </source>
</reference>
<dbReference type="Pfam" id="PF22939">
    <property type="entry name" value="WHD_GPIID"/>
    <property type="match status" value="1"/>
</dbReference>
<protein>
    <submittedName>
        <fullName evidence="7">Sex-determining protein fem-1</fullName>
    </submittedName>
</protein>
<feature type="domain" description="GPI inositol-deacylase winged helix" evidence="5">
    <location>
        <begin position="747"/>
        <end position="834"/>
    </location>
</feature>
<feature type="compositionally biased region" description="Low complexity" evidence="3">
    <location>
        <begin position="148"/>
        <end position="158"/>
    </location>
</feature>
<dbReference type="PROSITE" id="PS50088">
    <property type="entry name" value="ANK_REPEAT"/>
    <property type="match status" value="2"/>
</dbReference>
<gene>
    <name evidence="7" type="ORF">BBA_08778</name>
</gene>
<dbReference type="InterPro" id="IPR056884">
    <property type="entry name" value="NPHP3-like_N"/>
</dbReference>
<keyword evidence="2" id="KW-0040">ANK repeat</keyword>
<dbReference type="SUPFAM" id="SSF48403">
    <property type="entry name" value="Ankyrin repeat"/>
    <property type="match status" value="1"/>
</dbReference>
<dbReference type="InterPro" id="IPR036770">
    <property type="entry name" value="Ankyrin_rpt-contain_sf"/>
</dbReference>
<dbReference type="GeneID" id="19891790"/>
<dbReference type="Proteomes" id="UP000002762">
    <property type="component" value="Unassembled WGS sequence"/>
</dbReference>
<dbReference type="HOGENOM" id="CLU_240444_0_0_1"/>
<feature type="region of interest" description="Disordered" evidence="3">
    <location>
        <begin position="12"/>
        <end position="75"/>
    </location>
</feature>
<dbReference type="PROSITE" id="PS50297">
    <property type="entry name" value="ANK_REP_REGION"/>
    <property type="match status" value="2"/>
</dbReference>
<feature type="compositionally biased region" description="Basic and acidic residues" evidence="3">
    <location>
        <begin position="133"/>
        <end position="147"/>
    </location>
</feature>
<dbReference type="InterPro" id="IPR054471">
    <property type="entry name" value="GPIID_WHD"/>
</dbReference>
<dbReference type="PANTHER" id="PTHR10039:SF10">
    <property type="entry name" value="NACHT DOMAIN-CONTAINING PROTEIN"/>
    <property type="match status" value="1"/>
</dbReference>
<dbReference type="Gene3D" id="3.40.50.300">
    <property type="entry name" value="P-loop containing nucleotide triphosphate hydrolases"/>
    <property type="match status" value="1"/>
</dbReference>
<dbReference type="SMART" id="SM00248">
    <property type="entry name" value="ANK"/>
    <property type="match status" value="4"/>
</dbReference>
<dbReference type="Pfam" id="PF12796">
    <property type="entry name" value="Ank_2"/>
    <property type="match status" value="2"/>
</dbReference>
<keyword evidence="8" id="KW-1185">Reference proteome</keyword>
<dbReference type="EMBL" id="JH725189">
    <property type="protein sequence ID" value="EJP62236.1"/>
    <property type="molecule type" value="Genomic_DNA"/>
</dbReference>
<proteinExistence type="predicted"/>
<sequence length="1715" mass="190619">MTNLCCGLFGRSCDKPDEPADNNAPRPTAQHAESAAAKLTAPRMRGRGRTQIPKLPYGPTQPLPDTEAPKETGGLADTSSFCSVVKSCDTASQNIHDVVPSLPAPDAALRQPCSDIDASLAQPSPTLQATADETGKSSHDAASKTADEPSSSPAATSAEALWRDAYRQLSETEEDLIKGYEKNVHKYFLSTSTTTGEAAAIQQPVVDLSSPAGVAAVVTALEDRRKEKQLQVTIRCKKYVVREQVEKIIKVVKLADGGVKAAMSVQPYAALGWSILSAIIPLLQSSFDSNAAMIKGLATIAELIHYWRNFEILYLPSMSSEAYKSLCSPLSNLYANMLKYQFTVVNHLSKNQASRGGSALLVANDWKDMEEAISAMDERCRLHIDAFQESQIKVLVEEEGRKLDRLCRVTEESSEKVAHILFENRQQKIADNLFEALKTAAGDYVSGKDINTEPVPGTCVWFFNGDALERWRDGHMSGIFWVTAGPGCGKSVLAKAMIDSNLNSTLVTVNLSADTFKTREMHVCYFFFKEGETKRTTVTAALSAMLHQLLTYQAPAGAIDAAITEYRKHGPPMTESPSVLWSVLKSCAQAVPHRDIVCVLDALDECKGADREWLVQELYTFYDDPSPLAKNLKFFITSRPYDHIELLFRDLSKTVHYFRFEADDHLDDIAYDIGLVIDKYVQSFSNDLDEEDLATFADSLKSKRNKTYLWLCLTIDIIKHSPSRYSSRAQLEALVERIPDALADAYESILSRTEDQEMAEALLGMVLAAERPLTVEEANHALAYALADADAEAEPKPWRGDIKSKIINICGLIITIYQDELHFIHLTAREFLVQPRKLQPAGKAWRENFEAHEKIPYHHALSLYAANSWHRHYRASGESVMTQTLKQTRLLCDPESPSCKSWFSRDREVWRYLYDQLEFCHLPKLDLAIRHGLNFVVQDILRDDDVDIHEIGIHGTALHAAVRSKSKDLCLLLIRHGADVDAVATHHGVYCTPLYEAACIYKNVELTDLLLSHNADPLFKIQLPDGNLSMTALDDVEDKELFKMMAAKVANIASPEAILSAFENEFSNCSRTCQVLLLDLLPERILGQESFLTPKVILTLLSHRLVSIRAIPLIVQLKDLSFIFKDEMFRLLLLALMRTDVDISQRIEVFLEENPSCVSFITPNMVADAAELSSVATLKALIKHCPADTHDKKELLLKATQNDRHSIDMATALVADGVAWANDESLQRRVLRNPYPELLDMFELIPQYSLPIARQLIHVVIYNGFWPSRNVVPAIRRIIQRSPPDDVVVTFKHLCQAAHSGDGDLMQLLLGKATPIGQKESSLVTLFRAAAGNYIYATDVFQVLLDKYGSESAAAPAVMRAARPEALKLMLESFPDKLELSPAVVMSPLDSEVLQVLLQSKPHDTIVNLTATLRMHPYMEREEVLELRRPPIDESTLRRIGNEDMALDALEFPTGLSMACRKVALRVLADAAGDELSDQIVAAIIQLDTAQLEKVEKYCPRKLRQPSNIVAMTAANGNLDALRELKALCGASVDGYEELCRLADFRSNIRHGHVDPKDGPDETMLRAKDAHGLTALHTAAAHAAPEVVRYVLERDRTLINERDRRGWTALHHAAVRRNVAIVQLLVDAGADRSAAGTFGETAALLAWQSNNLLQTLRGNNKRVDGFSSRWSVDSEFGDESDDGSDDEEAELTEVLKEILTILGEPEYNGPWQLTN</sequence>
<dbReference type="PANTHER" id="PTHR10039">
    <property type="entry name" value="AMELOGENIN"/>
    <property type="match status" value="1"/>
</dbReference>
<feature type="repeat" description="ANK" evidence="2">
    <location>
        <begin position="953"/>
        <end position="985"/>
    </location>
</feature>
<dbReference type="Gene3D" id="1.25.40.20">
    <property type="entry name" value="Ankyrin repeat-containing domain"/>
    <property type="match status" value="2"/>
</dbReference>
<evidence type="ECO:0000256" key="2">
    <source>
        <dbReference type="PROSITE-ProRule" id="PRU00023"/>
    </source>
</evidence>
<feature type="repeat" description="ANK" evidence="2">
    <location>
        <begin position="1605"/>
        <end position="1637"/>
    </location>
</feature>
<name>J5JF14_BEAB2</name>
<organism evidence="7 8">
    <name type="scientific">Beauveria bassiana (strain ARSEF 2860)</name>
    <name type="common">White muscardine disease fungus</name>
    <name type="synonym">Tritirachium shiotae</name>
    <dbReference type="NCBI Taxonomy" id="655819"/>
    <lineage>
        <taxon>Eukaryota</taxon>
        <taxon>Fungi</taxon>
        <taxon>Dikarya</taxon>
        <taxon>Ascomycota</taxon>
        <taxon>Pezizomycotina</taxon>
        <taxon>Sordariomycetes</taxon>
        <taxon>Hypocreomycetidae</taxon>
        <taxon>Hypocreales</taxon>
        <taxon>Cordycipitaceae</taxon>
        <taxon>Beauveria</taxon>
    </lineage>
</organism>
<dbReference type="Pfam" id="PF17100">
    <property type="entry name" value="NACHT_N"/>
    <property type="match status" value="1"/>
</dbReference>
<accession>J5JF14</accession>
<dbReference type="InParanoid" id="J5JF14"/>
<dbReference type="RefSeq" id="XP_008602097.1">
    <property type="nucleotide sequence ID" value="XM_008603875.1"/>
</dbReference>
<dbReference type="SUPFAM" id="SSF52540">
    <property type="entry name" value="P-loop containing nucleoside triphosphate hydrolases"/>
    <property type="match status" value="1"/>
</dbReference>
<dbReference type="InterPro" id="IPR002110">
    <property type="entry name" value="Ankyrin_rpt"/>
</dbReference>
<dbReference type="InterPro" id="IPR031359">
    <property type="entry name" value="NACHT_N"/>
</dbReference>
<evidence type="ECO:0000259" key="5">
    <source>
        <dbReference type="Pfam" id="PF22939"/>
    </source>
</evidence>
<feature type="region of interest" description="Disordered" evidence="3">
    <location>
        <begin position="127"/>
        <end position="158"/>
    </location>
</feature>
<dbReference type="InterPro" id="IPR027417">
    <property type="entry name" value="P-loop_NTPase"/>
</dbReference>
<dbReference type="Pfam" id="PF24883">
    <property type="entry name" value="NPHP3_N"/>
    <property type="match status" value="1"/>
</dbReference>
<evidence type="ECO:0000313" key="8">
    <source>
        <dbReference type="Proteomes" id="UP000002762"/>
    </source>
</evidence>
<dbReference type="OrthoDB" id="163438at2759"/>
<feature type="domain" description="NWD NACHT-NTPase N-terminal" evidence="4">
    <location>
        <begin position="159"/>
        <end position="378"/>
    </location>
</feature>
<evidence type="ECO:0000259" key="4">
    <source>
        <dbReference type="Pfam" id="PF17100"/>
    </source>
</evidence>
<evidence type="ECO:0000256" key="1">
    <source>
        <dbReference type="ARBA" id="ARBA00022737"/>
    </source>
</evidence>
<keyword evidence="1" id="KW-0677">Repeat</keyword>